<accession>A0A329L3K3</accession>
<reference evidence="1 2" key="1">
    <citation type="submission" date="2018-06" db="EMBL/GenBank/DDBJ databases">
        <title>NTM in soil in Japan.</title>
        <authorList>
            <person name="Ohya K."/>
        </authorList>
    </citation>
    <scope>NUCLEOTIDE SEQUENCE [LARGE SCALE GENOMIC DNA]</scope>
    <source>
        <strain evidence="1 2">GF76</strain>
    </source>
</reference>
<comment type="caution">
    <text evidence="1">The sequence shown here is derived from an EMBL/GenBank/DDBJ whole genome shotgun (WGS) entry which is preliminary data.</text>
</comment>
<proteinExistence type="predicted"/>
<protein>
    <submittedName>
        <fullName evidence="1">Uncharacterized protein</fullName>
    </submittedName>
</protein>
<evidence type="ECO:0000313" key="1">
    <source>
        <dbReference type="EMBL" id="RAU98776.1"/>
    </source>
</evidence>
<dbReference type="AlphaFoldDB" id="A0A329L3K3"/>
<dbReference type="Proteomes" id="UP000250347">
    <property type="component" value="Unassembled WGS sequence"/>
</dbReference>
<gene>
    <name evidence="1" type="ORF">DQP58_04805</name>
</gene>
<evidence type="ECO:0000313" key="2">
    <source>
        <dbReference type="Proteomes" id="UP000250347"/>
    </source>
</evidence>
<sequence length="91" mass="10136">MSEWHPNGIDGLGLHGVDGEYYKIEPIENPDNPSEVYLLKIEANDEEGTVTELGRFDDLGSAKLHAEQDYAEKFVTPGDFDPSELLSKPDE</sequence>
<organism evidence="1 2">
    <name type="scientific">Mycobacterium colombiense</name>
    <dbReference type="NCBI Taxonomy" id="339268"/>
    <lineage>
        <taxon>Bacteria</taxon>
        <taxon>Bacillati</taxon>
        <taxon>Actinomycetota</taxon>
        <taxon>Actinomycetes</taxon>
        <taxon>Mycobacteriales</taxon>
        <taxon>Mycobacteriaceae</taxon>
        <taxon>Mycobacterium</taxon>
        <taxon>Mycobacterium avium complex (MAC)</taxon>
    </lineage>
</organism>
<dbReference type="EMBL" id="QMEU01000007">
    <property type="protein sequence ID" value="RAU98776.1"/>
    <property type="molecule type" value="Genomic_DNA"/>
</dbReference>
<dbReference type="RefSeq" id="WP_112707350.1">
    <property type="nucleotide sequence ID" value="NZ_QMEU01000007.1"/>
</dbReference>
<name>A0A329L3K3_9MYCO</name>